<comment type="caution">
    <text evidence="1">The sequence shown here is derived from an EMBL/GenBank/DDBJ whole genome shotgun (WGS) entry which is preliminary data.</text>
</comment>
<evidence type="ECO:0000313" key="1">
    <source>
        <dbReference type="EMBL" id="PJE63430.1"/>
    </source>
</evidence>
<evidence type="ECO:0000313" key="2">
    <source>
        <dbReference type="Proteomes" id="UP000231569"/>
    </source>
</evidence>
<reference evidence="2" key="1">
    <citation type="submission" date="2017-09" db="EMBL/GenBank/DDBJ databases">
        <title>Depth-based differentiation of microbial function through sediment-hosted aquifers and enrichment of novel symbionts in the deep terrestrial subsurface.</title>
        <authorList>
            <person name="Probst A.J."/>
            <person name="Ladd B."/>
            <person name="Jarett J.K."/>
            <person name="Geller-Mcgrath D.E."/>
            <person name="Sieber C.M.K."/>
            <person name="Emerson J.B."/>
            <person name="Anantharaman K."/>
            <person name="Thomas B.C."/>
            <person name="Malmstrom R."/>
            <person name="Stieglmeier M."/>
            <person name="Klingl A."/>
            <person name="Woyke T."/>
            <person name="Ryan C.M."/>
            <person name="Banfield J.F."/>
        </authorList>
    </citation>
    <scope>NUCLEOTIDE SEQUENCE [LARGE SCALE GENOMIC DNA]</scope>
</reference>
<protein>
    <submittedName>
        <fullName evidence="1">Uncharacterized protein</fullName>
    </submittedName>
</protein>
<sequence length="191" mass="21185">MVRARAYIILALLLLFGIWFRVSEFTDADISDQVRIPGNRISMISISLLSKKTVNGLKTASLLHTDDLRPDGFDVGAVRIMQDSSATPLTYRLTAVQQGEDNGLCSTLSLDIYKANESIYRGKLEDVAVASTLARDGYDDWIFVVSLPSHDTDLKNRICDIDFVFSTKKINQQGGLYGESRVSNIISTGTW</sequence>
<name>A0A2M8KU79_9BACT</name>
<dbReference type="AlphaFoldDB" id="A0A2M8KU79"/>
<proteinExistence type="predicted"/>
<accession>A0A2M8KU79</accession>
<gene>
    <name evidence="1" type="ORF">COU89_03320</name>
</gene>
<dbReference type="Proteomes" id="UP000231569">
    <property type="component" value="Unassembled WGS sequence"/>
</dbReference>
<dbReference type="EMBL" id="PFEE01000069">
    <property type="protein sequence ID" value="PJE63430.1"/>
    <property type="molecule type" value="Genomic_DNA"/>
</dbReference>
<organism evidence="1 2">
    <name type="scientific">Candidatus Roizmanbacteria bacterium CG10_big_fil_rev_8_21_14_0_10_45_7</name>
    <dbReference type="NCBI Taxonomy" id="1974854"/>
    <lineage>
        <taxon>Bacteria</taxon>
        <taxon>Candidatus Roizmaniibacteriota</taxon>
    </lineage>
</organism>